<dbReference type="OrthoDB" id="5843172at2759"/>
<feature type="chain" id="PRO_5029900807" evidence="1">
    <location>
        <begin position="17"/>
        <end position="138"/>
    </location>
</feature>
<organism evidence="3 4">
    <name type="scientific">Haemonchus contortus</name>
    <name type="common">Barber pole worm</name>
    <dbReference type="NCBI Taxonomy" id="6289"/>
    <lineage>
        <taxon>Eukaryota</taxon>
        <taxon>Metazoa</taxon>
        <taxon>Ecdysozoa</taxon>
        <taxon>Nematoda</taxon>
        <taxon>Chromadorea</taxon>
        <taxon>Rhabditida</taxon>
        <taxon>Rhabditina</taxon>
        <taxon>Rhabditomorpha</taxon>
        <taxon>Strongyloidea</taxon>
        <taxon>Trichostrongylidae</taxon>
        <taxon>Haemonchus</taxon>
    </lineage>
</organism>
<feature type="signal peptide" evidence="1">
    <location>
        <begin position="1"/>
        <end position="16"/>
    </location>
</feature>
<keyword evidence="3" id="KW-1185">Reference proteome</keyword>
<name>A0A7I5E714_HAECO</name>
<dbReference type="PANTHER" id="PTHR46705:SF13">
    <property type="entry name" value="DOMAIN OF UNKNOWN FUNCTION DB DOMAIN-CONTAINING PROTEIN"/>
    <property type="match status" value="1"/>
</dbReference>
<evidence type="ECO:0000256" key="1">
    <source>
        <dbReference type="SAM" id="SignalP"/>
    </source>
</evidence>
<dbReference type="InterPro" id="IPR002602">
    <property type="entry name" value="DB"/>
</dbReference>
<reference evidence="4" key="1">
    <citation type="submission" date="2020-12" db="UniProtKB">
        <authorList>
            <consortium name="WormBaseParasite"/>
        </authorList>
    </citation>
    <scope>IDENTIFICATION</scope>
    <source>
        <strain evidence="4">MHco3</strain>
    </source>
</reference>
<dbReference type="Proteomes" id="UP000025227">
    <property type="component" value="Unplaced"/>
</dbReference>
<evidence type="ECO:0000259" key="2">
    <source>
        <dbReference type="Pfam" id="PF01682"/>
    </source>
</evidence>
<dbReference type="Pfam" id="PF01682">
    <property type="entry name" value="DB"/>
    <property type="match status" value="1"/>
</dbReference>
<keyword evidence="1" id="KW-0732">Signal</keyword>
<sequence length="138" mass="16003">MRSLLILLVLFCSVSAERDADQKLKSCCVRQRSADKECKKRFCGFKSMNQNNVLVFLNMCSPRGDTVKLMWDCASSKHDHQECCKRKKVLPACMKYCESNHSVPSDYLNHLICLQNFNVIRDCFQEHLDKNPNIFGDF</sequence>
<evidence type="ECO:0000313" key="3">
    <source>
        <dbReference type="Proteomes" id="UP000025227"/>
    </source>
</evidence>
<dbReference type="WBParaSite" id="HCON_00039340-00001">
    <property type="protein sequence ID" value="HCON_00039340-00001"/>
    <property type="gene ID" value="HCON_00039340"/>
</dbReference>
<proteinExistence type="predicted"/>
<evidence type="ECO:0000313" key="4">
    <source>
        <dbReference type="WBParaSite" id="HCON_00039340-00001"/>
    </source>
</evidence>
<protein>
    <submittedName>
        <fullName evidence="4">DB domain-containing protein</fullName>
    </submittedName>
</protein>
<dbReference type="AlphaFoldDB" id="A0A7I5E714"/>
<accession>A0A7I5E714</accession>
<feature type="domain" description="Domain of unknown function DB" evidence="2">
    <location>
        <begin position="27"/>
        <end position="124"/>
    </location>
</feature>
<dbReference type="PANTHER" id="PTHR46705">
    <property type="entry name" value="PROTEIN CBG09805"/>
    <property type="match status" value="1"/>
</dbReference>
<dbReference type="OMA" id="LMWDCAS"/>